<dbReference type="PANTHER" id="PTHR40053:SF1">
    <property type="entry name" value="SPORULATION-CONTROL PROTEIN SPO0M"/>
    <property type="match status" value="1"/>
</dbReference>
<sequence length="260" mass="29308">MSLFKKMMASVGIGATKIDTVLDSENVVAGAEVTGHFEIKGGNVEQEIDKVYLNVMTKYEKTVEDEEESSYRVDYKLQVIDIPVERTVNSGDELSIPFSFILDAQTPIPTENFPVWLDAGLDIKNAIDPGDKDMIAVVPHPYMQVVLGALEKLGFVLTEVVNEEADFDWKHPFVQELELKPQGGVFVNSLDELELLYNILDDRLKLWIEVDRRATNLLGVFAEAMDLDESEVLLEIAQEDLEQGVDHIAEMIKNFIEKFI</sequence>
<reference evidence="2" key="1">
    <citation type="submission" date="2017-09" db="EMBL/GenBank/DDBJ databases">
        <authorList>
            <person name="Varghese N."/>
            <person name="Submissions S."/>
        </authorList>
    </citation>
    <scope>NUCLEOTIDE SEQUENCE [LARGE SCALE GENOMIC DNA]</scope>
    <source>
        <strain evidence="2">MSL47</strain>
    </source>
</reference>
<proteinExistence type="predicted"/>
<protein>
    <submittedName>
        <fullName evidence="1">Sporulation-control protein</fullName>
    </submittedName>
</protein>
<dbReference type="InterPro" id="IPR009776">
    <property type="entry name" value="Spore_0_M"/>
</dbReference>
<organism evidence="1 2">
    <name type="scientific">Orenia metallireducens</name>
    <dbReference type="NCBI Taxonomy" id="1413210"/>
    <lineage>
        <taxon>Bacteria</taxon>
        <taxon>Bacillati</taxon>
        <taxon>Bacillota</taxon>
        <taxon>Clostridia</taxon>
        <taxon>Halanaerobiales</taxon>
        <taxon>Halobacteroidaceae</taxon>
        <taxon>Orenia</taxon>
    </lineage>
</organism>
<name>A0A285HDP3_9FIRM</name>
<dbReference type="Pfam" id="PF07070">
    <property type="entry name" value="Spo0M"/>
    <property type="match status" value="1"/>
</dbReference>
<dbReference type="EMBL" id="OBDZ01000017">
    <property type="protein sequence ID" value="SNY33872.1"/>
    <property type="molecule type" value="Genomic_DNA"/>
</dbReference>
<accession>A0A285HDP3</accession>
<dbReference type="AlphaFoldDB" id="A0A285HDP3"/>
<evidence type="ECO:0000313" key="2">
    <source>
        <dbReference type="Proteomes" id="UP000219573"/>
    </source>
</evidence>
<keyword evidence="2" id="KW-1185">Reference proteome</keyword>
<dbReference type="STRING" id="1413210.U472_11155"/>
<dbReference type="Proteomes" id="UP000219573">
    <property type="component" value="Unassembled WGS sequence"/>
</dbReference>
<evidence type="ECO:0000313" key="1">
    <source>
        <dbReference type="EMBL" id="SNY33872.1"/>
    </source>
</evidence>
<dbReference type="OrthoDB" id="2351239at2"/>
<dbReference type="PANTHER" id="PTHR40053">
    <property type="entry name" value="SPORULATION-CONTROL PROTEIN SPO0M"/>
    <property type="match status" value="1"/>
</dbReference>
<dbReference type="RefSeq" id="WP_097018375.1">
    <property type="nucleotide sequence ID" value="NZ_OBDZ01000017.1"/>
</dbReference>
<gene>
    <name evidence="1" type="ORF">SAMN06265827_11780</name>
</gene>